<dbReference type="Proteomes" id="UP001179952">
    <property type="component" value="Unassembled WGS sequence"/>
</dbReference>
<name>A0AAV8ZXY1_ACOGR</name>
<dbReference type="AlphaFoldDB" id="A0AAV8ZXY1"/>
<evidence type="ECO:0000313" key="3">
    <source>
        <dbReference type="Proteomes" id="UP001179952"/>
    </source>
</evidence>
<comment type="caution">
    <text evidence="2">The sequence shown here is derived from an EMBL/GenBank/DDBJ whole genome shotgun (WGS) entry which is preliminary data.</text>
</comment>
<protein>
    <recommendedName>
        <fullName evidence="1">MULE transposase domain-containing protein</fullName>
    </recommendedName>
</protein>
<dbReference type="InterPro" id="IPR052579">
    <property type="entry name" value="Zinc_finger_SWIM"/>
</dbReference>
<feature type="domain" description="MULE transposase" evidence="1">
    <location>
        <begin position="87"/>
        <end position="182"/>
    </location>
</feature>
<reference evidence="2" key="1">
    <citation type="journal article" date="2023" name="Nat. Commun.">
        <title>Diploid and tetraploid genomes of Acorus and the evolution of monocots.</title>
        <authorList>
            <person name="Ma L."/>
            <person name="Liu K.W."/>
            <person name="Li Z."/>
            <person name="Hsiao Y.Y."/>
            <person name="Qi Y."/>
            <person name="Fu T."/>
            <person name="Tang G.D."/>
            <person name="Zhang D."/>
            <person name="Sun W.H."/>
            <person name="Liu D.K."/>
            <person name="Li Y."/>
            <person name="Chen G.Z."/>
            <person name="Liu X.D."/>
            <person name="Liao X.Y."/>
            <person name="Jiang Y.T."/>
            <person name="Yu X."/>
            <person name="Hao Y."/>
            <person name="Huang J."/>
            <person name="Zhao X.W."/>
            <person name="Ke S."/>
            <person name="Chen Y.Y."/>
            <person name="Wu W.L."/>
            <person name="Hsu J.L."/>
            <person name="Lin Y.F."/>
            <person name="Huang M.D."/>
            <person name="Li C.Y."/>
            <person name="Huang L."/>
            <person name="Wang Z.W."/>
            <person name="Zhao X."/>
            <person name="Zhong W.Y."/>
            <person name="Peng D.H."/>
            <person name="Ahmad S."/>
            <person name="Lan S."/>
            <person name="Zhang J.S."/>
            <person name="Tsai W.C."/>
            <person name="Van de Peer Y."/>
            <person name="Liu Z.J."/>
        </authorList>
    </citation>
    <scope>NUCLEOTIDE SEQUENCE</scope>
    <source>
        <strain evidence="2">SCP</strain>
    </source>
</reference>
<dbReference type="InterPro" id="IPR018289">
    <property type="entry name" value="MULE_transposase_dom"/>
</dbReference>
<sequence>MRPRDILMHLKCRDPTNVSSMKTIYNARLKMRVLQTCGRTHMQQLMKLIYDHGYIERHRVQENAEVVSEIFFAHPKSIQLVHAFPLVFMMDCTYKTNQYRMPLLEIVGVTSTGKTFVAALVYLRAEKEDNYAWAMECFKSLFDGIPFPKVIITDHELGLMKAVSMVFPSTVCLLCRVHIAKNVLKNCRKAFSDLETWDKFNGAWFGVMRALTEEEFCRKLQLLEDEFRAFPNELSYLHKTWVVKHRERFVSAWIDKHLHLGNTSTNRVEGHHAKLKRQLQTSIGNFVSSWQTIHNLLELQISDIRASFEESLTRIPHRYRGFLYRELVGVVSIYALQKIQTESYVADGIGPDSSLCNHVLYTTCGLPCAHMIGKYKQEGCAIPVAAIHPFWRKLGMTSFIEDFTDEVDIGPEIEMLLKRFNHGSIAQQKEMKICLKKLSDPTSTILLEPTVRKVDGKEQ</sequence>
<keyword evidence="3" id="KW-1185">Reference proteome</keyword>
<evidence type="ECO:0000259" key="1">
    <source>
        <dbReference type="Pfam" id="PF10551"/>
    </source>
</evidence>
<dbReference type="Pfam" id="PF10551">
    <property type="entry name" value="MULE"/>
    <property type="match status" value="1"/>
</dbReference>
<dbReference type="PANTHER" id="PTHR31569:SF4">
    <property type="entry name" value="SWIM-TYPE DOMAIN-CONTAINING PROTEIN"/>
    <property type="match status" value="1"/>
</dbReference>
<accession>A0AAV8ZXY1</accession>
<evidence type="ECO:0000313" key="2">
    <source>
        <dbReference type="EMBL" id="KAK1257418.1"/>
    </source>
</evidence>
<gene>
    <name evidence="2" type="ORF">QJS04_geneDACA020105</name>
</gene>
<organism evidence="2 3">
    <name type="scientific">Acorus gramineus</name>
    <name type="common">Dwarf sweet flag</name>
    <dbReference type="NCBI Taxonomy" id="55184"/>
    <lineage>
        <taxon>Eukaryota</taxon>
        <taxon>Viridiplantae</taxon>
        <taxon>Streptophyta</taxon>
        <taxon>Embryophyta</taxon>
        <taxon>Tracheophyta</taxon>
        <taxon>Spermatophyta</taxon>
        <taxon>Magnoliopsida</taxon>
        <taxon>Liliopsida</taxon>
        <taxon>Acoraceae</taxon>
        <taxon>Acorus</taxon>
    </lineage>
</organism>
<dbReference type="EMBL" id="JAUJYN010000044">
    <property type="protein sequence ID" value="KAK1257418.1"/>
    <property type="molecule type" value="Genomic_DNA"/>
</dbReference>
<reference evidence="2" key="2">
    <citation type="submission" date="2023-06" db="EMBL/GenBank/DDBJ databases">
        <authorList>
            <person name="Ma L."/>
            <person name="Liu K.-W."/>
            <person name="Li Z."/>
            <person name="Hsiao Y.-Y."/>
            <person name="Qi Y."/>
            <person name="Fu T."/>
            <person name="Tang G."/>
            <person name="Zhang D."/>
            <person name="Sun W.-H."/>
            <person name="Liu D.-K."/>
            <person name="Li Y."/>
            <person name="Chen G.-Z."/>
            <person name="Liu X.-D."/>
            <person name="Liao X.-Y."/>
            <person name="Jiang Y.-T."/>
            <person name="Yu X."/>
            <person name="Hao Y."/>
            <person name="Huang J."/>
            <person name="Zhao X.-W."/>
            <person name="Ke S."/>
            <person name="Chen Y.-Y."/>
            <person name="Wu W.-L."/>
            <person name="Hsu J.-L."/>
            <person name="Lin Y.-F."/>
            <person name="Huang M.-D."/>
            <person name="Li C.-Y."/>
            <person name="Huang L."/>
            <person name="Wang Z.-W."/>
            <person name="Zhao X."/>
            <person name="Zhong W.-Y."/>
            <person name="Peng D.-H."/>
            <person name="Ahmad S."/>
            <person name="Lan S."/>
            <person name="Zhang J.-S."/>
            <person name="Tsai W.-C."/>
            <person name="Van De Peer Y."/>
            <person name="Liu Z.-J."/>
        </authorList>
    </citation>
    <scope>NUCLEOTIDE SEQUENCE</scope>
    <source>
        <strain evidence="2">SCP</strain>
        <tissue evidence="2">Leaves</tissue>
    </source>
</reference>
<dbReference type="PANTHER" id="PTHR31569">
    <property type="entry name" value="SWIM-TYPE DOMAIN-CONTAINING PROTEIN"/>
    <property type="match status" value="1"/>
</dbReference>
<proteinExistence type="predicted"/>